<evidence type="ECO:0000313" key="1">
    <source>
        <dbReference type="EMBL" id="KAF5725238.1"/>
    </source>
</evidence>
<accession>A0A8H5Z6V9</accession>
<dbReference type="EMBL" id="JAAOAN010000002">
    <property type="protein sequence ID" value="KAF5725238.1"/>
    <property type="molecule type" value="Genomic_DNA"/>
</dbReference>
<dbReference type="AlphaFoldDB" id="A0A8H5Z6V9"/>
<gene>
    <name evidence="1" type="ORF">FMUND_30</name>
</gene>
<keyword evidence="2" id="KW-1185">Reference proteome</keyword>
<name>A0A8H5Z6V9_9HYPO</name>
<reference evidence="1 2" key="1">
    <citation type="submission" date="2020-05" db="EMBL/GenBank/DDBJ databases">
        <title>Identification and distribution of gene clusters putatively required for synthesis of sphingolipid metabolism inhibitors in phylogenetically diverse species of the filamentous fungus Fusarium.</title>
        <authorList>
            <person name="Kim H.-S."/>
            <person name="Busman M."/>
            <person name="Brown D.W."/>
            <person name="Divon H."/>
            <person name="Uhlig S."/>
            <person name="Proctor R.H."/>
        </authorList>
    </citation>
    <scope>NUCLEOTIDE SEQUENCE [LARGE SCALE GENOMIC DNA]</scope>
    <source>
        <strain evidence="1 2">NRRL 66235</strain>
    </source>
</reference>
<protein>
    <submittedName>
        <fullName evidence="1">Uncharacterized protein</fullName>
    </submittedName>
</protein>
<comment type="caution">
    <text evidence="1">The sequence shown here is derived from an EMBL/GenBank/DDBJ whole genome shotgun (WGS) entry which is preliminary data.</text>
</comment>
<dbReference type="Proteomes" id="UP000544331">
    <property type="component" value="Unassembled WGS sequence"/>
</dbReference>
<organism evidence="1 2">
    <name type="scientific">Fusarium mundagurra</name>
    <dbReference type="NCBI Taxonomy" id="1567541"/>
    <lineage>
        <taxon>Eukaryota</taxon>
        <taxon>Fungi</taxon>
        <taxon>Dikarya</taxon>
        <taxon>Ascomycota</taxon>
        <taxon>Pezizomycotina</taxon>
        <taxon>Sordariomycetes</taxon>
        <taxon>Hypocreomycetidae</taxon>
        <taxon>Hypocreales</taxon>
        <taxon>Nectriaceae</taxon>
        <taxon>Fusarium</taxon>
        <taxon>Fusarium fujikuroi species complex</taxon>
    </lineage>
</organism>
<evidence type="ECO:0000313" key="2">
    <source>
        <dbReference type="Proteomes" id="UP000544331"/>
    </source>
</evidence>
<dbReference type="OrthoDB" id="5005616at2759"/>
<sequence>MRPFRPFKFDHMELALIFVAWLIKTKDIIYRDLPNLSGENLVKAWVEMTAWFAIIYSKGGKHVEPIKVSAREAKFNQEIAKMKEHLVQGIDLGGAAYTTNGTPHKTYLMPKVACILRFTFDGYMFDHVRVKYTSPLLRSAETPSSGAHPVSRTS</sequence>
<proteinExistence type="predicted"/>